<dbReference type="Proteomes" id="UP000637578">
    <property type="component" value="Unassembled WGS sequence"/>
</dbReference>
<reference evidence="1" key="2">
    <citation type="submission" date="2020-09" db="EMBL/GenBank/DDBJ databases">
        <authorList>
            <person name="Sun Q."/>
            <person name="Zhou Y."/>
        </authorList>
    </citation>
    <scope>NUCLEOTIDE SEQUENCE</scope>
    <source>
        <strain evidence="1">CGMCC 4.5737</strain>
    </source>
</reference>
<reference evidence="1" key="1">
    <citation type="journal article" date="2014" name="Int. J. Syst. Evol. Microbiol.">
        <title>Complete genome sequence of Corynebacterium casei LMG S-19264T (=DSM 44701T), isolated from a smear-ripened cheese.</title>
        <authorList>
            <consortium name="US DOE Joint Genome Institute (JGI-PGF)"/>
            <person name="Walter F."/>
            <person name="Albersmeier A."/>
            <person name="Kalinowski J."/>
            <person name="Ruckert C."/>
        </authorList>
    </citation>
    <scope>NUCLEOTIDE SEQUENCE</scope>
    <source>
        <strain evidence="1">CGMCC 4.5737</strain>
    </source>
</reference>
<protein>
    <submittedName>
        <fullName evidence="1">Uncharacterized protein</fullName>
    </submittedName>
</protein>
<evidence type="ECO:0000313" key="1">
    <source>
        <dbReference type="EMBL" id="GGM41168.1"/>
    </source>
</evidence>
<name>A0A8J3FSQ6_9PSEU</name>
<proteinExistence type="predicted"/>
<dbReference type="EMBL" id="BMMK01000003">
    <property type="protein sequence ID" value="GGM41168.1"/>
    <property type="molecule type" value="Genomic_DNA"/>
</dbReference>
<keyword evidence="2" id="KW-1185">Reference proteome</keyword>
<dbReference type="RefSeq" id="WP_189054425.1">
    <property type="nucleotide sequence ID" value="NZ_BMMK01000003.1"/>
</dbReference>
<dbReference type="AlphaFoldDB" id="A0A8J3FSQ6"/>
<sequence length="261" mass="27990">MIDDDRPALPAAARAAAAEHLARLDSAAPGLVRGLHVIGSAVLDDYQPGRSDLDVVAELAREPNPADLAALAGAHTGPGIHVEALYVRPGELAGPPEEAAGGPWVNSGDFNATDRSFWLNPVTWLQLDRYRVTVRGDEPRPPVDMARVRDFCRGNLASYWASLLQQVELLLALRSPGEEMLAQSIMWVAFGPPRLWHTITTGEVVSKTRGAELAMSAWPDLAGPLRELVAVRAGAKRVLTTEHARAAVDLGRRILAEAGVS</sequence>
<organism evidence="1 2">
    <name type="scientific">Longimycelium tulufanense</name>
    <dbReference type="NCBI Taxonomy" id="907463"/>
    <lineage>
        <taxon>Bacteria</taxon>
        <taxon>Bacillati</taxon>
        <taxon>Actinomycetota</taxon>
        <taxon>Actinomycetes</taxon>
        <taxon>Pseudonocardiales</taxon>
        <taxon>Pseudonocardiaceae</taxon>
        <taxon>Longimycelium</taxon>
    </lineage>
</organism>
<evidence type="ECO:0000313" key="2">
    <source>
        <dbReference type="Proteomes" id="UP000637578"/>
    </source>
</evidence>
<accession>A0A8J3FSQ6</accession>
<gene>
    <name evidence="1" type="ORF">GCM10012275_10190</name>
</gene>
<comment type="caution">
    <text evidence="1">The sequence shown here is derived from an EMBL/GenBank/DDBJ whole genome shotgun (WGS) entry which is preliminary data.</text>
</comment>